<comment type="similarity">
    <text evidence="1">Belongs to the transferase hexapeptide repeat family.</text>
</comment>
<name>A0A7X9RV92_9BACT</name>
<dbReference type="InterPro" id="IPR011004">
    <property type="entry name" value="Trimer_LpxA-like_sf"/>
</dbReference>
<gene>
    <name evidence="5" type="ORF">HHU12_15285</name>
</gene>
<keyword evidence="6" id="KW-1185">Reference proteome</keyword>
<organism evidence="5 6">
    <name type="scientific">Flammeovirga aprica JL-4</name>
    <dbReference type="NCBI Taxonomy" id="694437"/>
    <lineage>
        <taxon>Bacteria</taxon>
        <taxon>Pseudomonadati</taxon>
        <taxon>Bacteroidota</taxon>
        <taxon>Cytophagia</taxon>
        <taxon>Cytophagales</taxon>
        <taxon>Flammeovirgaceae</taxon>
        <taxon>Flammeovirga</taxon>
    </lineage>
</organism>
<dbReference type="AlphaFoldDB" id="A0A7X9RV92"/>
<evidence type="ECO:0000313" key="6">
    <source>
        <dbReference type="Proteomes" id="UP000576082"/>
    </source>
</evidence>
<dbReference type="InterPro" id="IPR001451">
    <property type="entry name" value="Hexapep"/>
</dbReference>
<dbReference type="GO" id="GO:0016746">
    <property type="term" value="F:acyltransferase activity"/>
    <property type="evidence" value="ECO:0007669"/>
    <property type="project" value="UniProtKB-KW"/>
</dbReference>
<proteinExistence type="inferred from homology"/>
<dbReference type="Proteomes" id="UP000576082">
    <property type="component" value="Unassembled WGS sequence"/>
</dbReference>
<protein>
    <submittedName>
        <fullName evidence="5">CatB-related O-acetyltransferase</fullName>
    </submittedName>
</protein>
<keyword evidence="2 5" id="KW-0808">Transferase</keyword>
<dbReference type="InterPro" id="IPR050179">
    <property type="entry name" value="Trans_hexapeptide_repeat"/>
</dbReference>
<dbReference type="CDD" id="cd03349">
    <property type="entry name" value="LbH_XAT"/>
    <property type="match status" value="1"/>
</dbReference>
<evidence type="ECO:0000256" key="1">
    <source>
        <dbReference type="ARBA" id="ARBA00007274"/>
    </source>
</evidence>
<evidence type="ECO:0000256" key="3">
    <source>
        <dbReference type="ARBA" id="ARBA00022737"/>
    </source>
</evidence>
<evidence type="ECO:0000256" key="2">
    <source>
        <dbReference type="ARBA" id="ARBA00022679"/>
    </source>
</evidence>
<accession>A0A7X9RV92</accession>
<reference evidence="5 6" key="1">
    <citation type="submission" date="2020-04" db="EMBL/GenBank/DDBJ databases">
        <title>Flammeovirga sp. SR4, a novel species isolated from seawater.</title>
        <authorList>
            <person name="Wang X."/>
        </authorList>
    </citation>
    <scope>NUCLEOTIDE SEQUENCE [LARGE SCALE GENOMIC DNA]</scope>
    <source>
        <strain evidence="5 6">ATCC 23126</strain>
    </source>
</reference>
<evidence type="ECO:0000256" key="4">
    <source>
        <dbReference type="ARBA" id="ARBA00023315"/>
    </source>
</evidence>
<comment type="caution">
    <text evidence="5">The sequence shown here is derived from an EMBL/GenBank/DDBJ whole genome shotgun (WGS) entry which is preliminary data.</text>
</comment>
<keyword evidence="3" id="KW-0677">Repeat</keyword>
<dbReference type="PANTHER" id="PTHR43300">
    <property type="entry name" value="ACETYLTRANSFERASE"/>
    <property type="match status" value="1"/>
</dbReference>
<dbReference type="Gene3D" id="2.160.10.10">
    <property type="entry name" value="Hexapeptide repeat proteins"/>
    <property type="match status" value="1"/>
</dbReference>
<dbReference type="PROSITE" id="PS00101">
    <property type="entry name" value="HEXAPEP_TRANSFERASES"/>
    <property type="match status" value="1"/>
</dbReference>
<dbReference type="RefSeq" id="WP_169657616.1">
    <property type="nucleotide sequence ID" value="NZ_JABANE010000039.1"/>
</dbReference>
<sequence length="224" mass="25263">MNKVNFNTLYPIEEFKNTVSLKVLVEESDVKNVIVGDYSYYSDFDDPTKFLEKNVMYNFGMSGTQLKIGKFCALAHGVKFIMADANHSTKGVSTFPFAVFGKEWSDKLPIGEYPFKKYKDIEVGNDVWIGYGATIMPNVKIGDGAIIGSNSTVTSDVPDYAVMGGNPAKVIRYRYTKDEIHLLKGLKWWNWDRVYLDEAVEILVKGTVEDLLFYATKKGLIKTS</sequence>
<dbReference type="SUPFAM" id="SSF51161">
    <property type="entry name" value="Trimeric LpxA-like enzymes"/>
    <property type="match status" value="1"/>
</dbReference>
<dbReference type="Pfam" id="PF00132">
    <property type="entry name" value="Hexapep"/>
    <property type="match status" value="1"/>
</dbReference>
<dbReference type="PANTHER" id="PTHR43300:SF11">
    <property type="entry name" value="ACETYLTRANSFERASE RV3034C-RELATED"/>
    <property type="match status" value="1"/>
</dbReference>
<dbReference type="InterPro" id="IPR018357">
    <property type="entry name" value="Hexapep_transf_CS"/>
</dbReference>
<dbReference type="EMBL" id="JABANE010000039">
    <property type="protein sequence ID" value="NME69338.1"/>
    <property type="molecule type" value="Genomic_DNA"/>
</dbReference>
<evidence type="ECO:0000313" key="5">
    <source>
        <dbReference type="EMBL" id="NME69338.1"/>
    </source>
</evidence>
<keyword evidence="4" id="KW-0012">Acyltransferase</keyword>